<name>A0A1T5LPJ7_9BACT</name>
<dbReference type="OrthoDB" id="1187902at2"/>
<keyword evidence="2" id="KW-1185">Reference proteome</keyword>
<dbReference type="EMBL" id="FUZU01000002">
    <property type="protein sequence ID" value="SKC77479.1"/>
    <property type="molecule type" value="Genomic_DNA"/>
</dbReference>
<dbReference type="Proteomes" id="UP000190961">
    <property type="component" value="Unassembled WGS sequence"/>
</dbReference>
<dbReference type="STRING" id="688867.SAMN05660236_3590"/>
<evidence type="ECO:0000313" key="1">
    <source>
        <dbReference type="EMBL" id="SKC77479.1"/>
    </source>
</evidence>
<dbReference type="RefSeq" id="WP_079688100.1">
    <property type="nucleotide sequence ID" value="NZ_FUZU01000002.1"/>
</dbReference>
<dbReference type="AlphaFoldDB" id="A0A1T5LPJ7"/>
<gene>
    <name evidence="1" type="ORF">SAMN05660236_3590</name>
</gene>
<proteinExistence type="predicted"/>
<protein>
    <submittedName>
        <fullName evidence="1">Uncharacterized protein</fullName>
    </submittedName>
</protein>
<sequence>MYNTCARIVLLIIACSIEGVVLAQENVVARILNKLSLKAEDTDPRFTLIKESPLDKNTSIVFIALPLQKEEMYIVYNTYLLIVNTNTGEILYEIFEKEAITSDAIQLANIKIDTAPYWVADGTRAIGIRESYEGQSRPNPFGHEVLSLYIPQKNKLIKIADDLVMYEMNGEWDTNCEGTFSKSQSILIMLAEKTNGFKNIKVNTATTETENMMENGECISKDTESKSTYILAFDAQTKLYTAARH</sequence>
<organism evidence="1 2">
    <name type="scientific">Ohtaekwangia koreensis</name>
    <dbReference type="NCBI Taxonomy" id="688867"/>
    <lineage>
        <taxon>Bacteria</taxon>
        <taxon>Pseudomonadati</taxon>
        <taxon>Bacteroidota</taxon>
        <taxon>Cytophagia</taxon>
        <taxon>Cytophagales</taxon>
        <taxon>Fulvivirgaceae</taxon>
        <taxon>Ohtaekwangia</taxon>
    </lineage>
</organism>
<reference evidence="1 2" key="1">
    <citation type="submission" date="2017-02" db="EMBL/GenBank/DDBJ databases">
        <authorList>
            <person name="Peterson S.W."/>
        </authorList>
    </citation>
    <scope>NUCLEOTIDE SEQUENCE [LARGE SCALE GENOMIC DNA]</scope>
    <source>
        <strain evidence="1 2">DSM 25262</strain>
    </source>
</reference>
<evidence type="ECO:0000313" key="2">
    <source>
        <dbReference type="Proteomes" id="UP000190961"/>
    </source>
</evidence>
<accession>A0A1T5LPJ7</accession>